<feature type="compositionally biased region" description="Polar residues" evidence="1">
    <location>
        <begin position="655"/>
        <end position="691"/>
    </location>
</feature>
<dbReference type="PANTHER" id="PTHR23312">
    <property type="entry name" value="ARMC5 ARMADILLO REPEAT-CONTAINING -RELATED"/>
    <property type="match status" value="1"/>
</dbReference>
<dbReference type="SMART" id="SM00225">
    <property type="entry name" value="BTB"/>
    <property type="match status" value="1"/>
</dbReference>
<dbReference type="InterPro" id="IPR011333">
    <property type="entry name" value="SKP1/BTB/POZ_sf"/>
</dbReference>
<proteinExistence type="predicted"/>
<feature type="region of interest" description="Disordered" evidence="1">
    <location>
        <begin position="744"/>
        <end position="776"/>
    </location>
</feature>
<feature type="region of interest" description="Disordered" evidence="1">
    <location>
        <begin position="797"/>
        <end position="816"/>
    </location>
</feature>
<protein>
    <submittedName>
        <fullName evidence="3">Armadillo repeat-containing protein 5-like</fullName>
    </submittedName>
</protein>
<evidence type="ECO:0000256" key="1">
    <source>
        <dbReference type="SAM" id="MobiDB-lite"/>
    </source>
</evidence>
<dbReference type="Gene3D" id="3.30.710.10">
    <property type="entry name" value="Potassium Channel Kv1.1, Chain A"/>
    <property type="match status" value="1"/>
</dbReference>
<organism evidence="3 4">
    <name type="scientific">Homarus americanus</name>
    <name type="common">American lobster</name>
    <dbReference type="NCBI Taxonomy" id="6706"/>
    <lineage>
        <taxon>Eukaryota</taxon>
        <taxon>Metazoa</taxon>
        <taxon>Ecdysozoa</taxon>
        <taxon>Arthropoda</taxon>
        <taxon>Crustacea</taxon>
        <taxon>Multicrustacea</taxon>
        <taxon>Malacostraca</taxon>
        <taxon>Eumalacostraca</taxon>
        <taxon>Eucarida</taxon>
        <taxon>Decapoda</taxon>
        <taxon>Pleocyemata</taxon>
        <taxon>Astacidea</taxon>
        <taxon>Nephropoidea</taxon>
        <taxon>Nephropidae</taxon>
        <taxon>Homarus</taxon>
    </lineage>
</organism>
<feature type="compositionally biased region" description="Low complexity" evidence="1">
    <location>
        <begin position="489"/>
        <end position="503"/>
    </location>
</feature>
<evidence type="ECO:0000313" key="3">
    <source>
        <dbReference type="EMBL" id="KAG7174936.1"/>
    </source>
</evidence>
<feature type="compositionally biased region" description="Basic and acidic residues" evidence="1">
    <location>
        <begin position="760"/>
        <end position="770"/>
    </location>
</feature>
<dbReference type="PANTHER" id="PTHR23312:SF8">
    <property type="entry name" value="ARMADILLO REPEAT-CONTAINING PROTEIN 5"/>
    <property type="match status" value="1"/>
</dbReference>
<dbReference type="PROSITE" id="PS50097">
    <property type="entry name" value="BTB"/>
    <property type="match status" value="1"/>
</dbReference>
<dbReference type="InterPro" id="IPR016024">
    <property type="entry name" value="ARM-type_fold"/>
</dbReference>
<comment type="caution">
    <text evidence="3">The sequence shown here is derived from an EMBL/GenBank/DDBJ whole genome shotgun (WGS) entry which is preliminary data.</text>
</comment>
<dbReference type="Gene3D" id="1.25.10.10">
    <property type="entry name" value="Leucine-rich Repeat Variant"/>
    <property type="match status" value="1"/>
</dbReference>
<dbReference type="Pfam" id="PF24768">
    <property type="entry name" value="ARM_ARMC5"/>
    <property type="match status" value="1"/>
</dbReference>
<gene>
    <name evidence="3" type="primary">Armc5-L</name>
    <name evidence="3" type="ORF">Hamer_G015135</name>
</gene>
<name>A0A8J5N729_HOMAM</name>
<dbReference type="Proteomes" id="UP000747542">
    <property type="component" value="Unassembled WGS sequence"/>
</dbReference>
<feature type="compositionally biased region" description="Acidic residues" evidence="1">
    <location>
        <begin position="611"/>
        <end position="623"/>
    </location>
</feature>
<dbReference type="GO" id="GO:0009653">
    <property type="term" value="P:anatomical structure morphogenesis"/>
    <property type="evidence" value="ECO:0007669"/>
    <property type="project" value="TreeGrafter"/>
</dbReference>
<evidence type="ECO:0000313" key="4">
    <source>
        <dbReference type="Proteomes" id="UP000747542"/>
    </source>
</evidence>
<dbReference type="GO" id="GO:0005829">
    <property type="term" value="C:cytosol"/>
    <property type="evidence" value="ECO:0007669"/>
    <property type="project" value="TreeGrafter"/>
</dbReference>
<evidence type="ECO:0000259" key="2">
    <source>
        <dbReference type="PROSITE" id="PS50097"/>
    </source>
</evidence>
<keyword evidence="4" id="KW-1185">Reference proteome</keyword>
<feature type="region of interest" description="Disordered" evidence="1">
    <location>
        <begin position="434"/>
        <end position="456"/>
    </location>
</feature>
<feature type="region of interest" description="Disordered" evidence="1">
    <location>
        <begin position="489"/>
        <end position="562"/>
    </location>
</feature>
<dbReference type="SUPFAM" id="SSF48371">
    <property type="entry name" value="ARM repeat"/>
    <property type="match status" value="1"/>
</dbReference>
<reference evidence="3" key="1">
    <citation type="journal article" date="2021" name="Sci. Adv.">
        <title>The American lobster genome reveals insights on longevity, neural, and immune adaptations.</title>
        <authorList>
            <person name="Polinski J.M."/>
            <person name="Zimin A.V."/>
            <person name="Clark K.F."/>
            <person name="Kohn A.B."/>
            <person name="Sadowski N."/>
            <person name="Timp W."/>
            <person name="Ptitsyn A."/>
            <person name="Khanna P."/>
            <person name="Romanova D.Y."/>
            <person name="Williams P."/>
            <person name="Greenwood S.J."/>
            <person name="Moroz L.L."/>
            <person name="Walt D.R."/>
            <person name="Bodnar A.G."/>
        </authorList>
    </citation>
    <scope>NUCLEOTIDE SEQUENCE</scope>
    <source>
        <strain evidence="3">GMGI-L3</strain>
    </source>
</reference>
<sequence>MDKQKAKILFDLLRSSSNDKVFNIGGVPHLLNVLKCAKSEALQLRACRTMANQALHRPSCEIFFKLKAVDHILELLLNCKEDDTKLAAIRALRLLASSGEHCQKIVMNKGILHICKVGFGSPACPSSPELVQSTIKAIAHFSRVSHPACVSQIMEGTNNMMCVTKMSGSTDLEIYECVLRIILNIIHTCFESTTHRRDALDAKVIDHLCTALAPTIIVSELQNRRVTGIEEEKLILALCKFCKGSSECNNLAFGSFSEPPTFLGRAWTQLMECGGVALLVSLLTTHRNHVKLRPAILKAILGVENIYSFKDTILKYFLAAKLLPQLAEQFDELMAEYRKLRQDIQPGCCIHTIRSESLDKQNELQERDESEEMETSDDKEMKFNIEEKENPSIKEDEKDSCVSSVSECQVKPSSTSTAEVPSCSKLAVAKNVSRSASQTSQMITPKVNDTQFSFPSTEEGILGQNFKSKMDSFQQKSLTLHSFVKENSKSPLDSSLPASPDNSTYSNPRSPLMYSYHNPKSPGSLSCSPRSNQSGSGSSHGSPTWSPAQGRSESPTFSPPCFSLPQSSPINILPWPFDLSTPVAPYISPPCSPIMQSPPRSTSPIKYPSDWEYDDEEEMEQSDGDGRFSPVVHDTKGNDCEENKEDISELEEDSVISNDETSQEGETSGTAGNTKNPLTDDMNVSENQTFTEDIDEKLMISSPSGKRLRNSSSTICSTVDIPQGKKIKCDLAIETQEESECNLAMSEEQMTEGQSSSLEPSEKEADKEPVAEGEAGKSPFVRLNQIKFRVRKKGLKRQTGLPAGDTKSDVYSPVKELEKSPEVKQGDCQPLRGVRRTSSICSNAVYTDLSTEDAQNLELLELVVRAIGQVAHVKEAINPVCREFVPRIMTYLSTAQVIHKSATRMLVTVARNSLCIQPLLDSLFIPYVAVELGEAGDPESPNGCPQCRILSEGAVAFLDQMVNFFNHIHQCPKLLYDFMVGYPALDMLMKVLHSEMPPNEASYMYATAAISRLATTLQLENQFKPVMCAVCLRQGKHTPEEVAEHIKMQQKSDKKLNFNQDNAQTLVGNSSESEGKKPTECKWGLDEIKDVTFKLEDGSTVSANREFLAEKNEVLRGMLKGTFVEGVSSFVEWPCSSKTPVEMLIHFLYGCRCDFMESRDIKTYIELMFLSQMYLVENLYSYAVFKMMSSISDGDDIIKIYESGVGRMKNLLQALCKALVKPMKTWKRARWMKELFQSEHSEDIDHNIRMIIHHPLNMNRYVCNCDLSLSLYMACESVYGKLC</sequence>
<dbReference type="InterPro" id="IPR000210">
    <property type="entry name" value="BTB/POZ_dom"/>
</dbReference>
<feature type="compositionally biased region" description="Low complexity" evidence="1">
    <location>
        <begin position="526"/>
        <end position="547"/>
    </location>
</feature>
<dbReference type="InterPro" id="IPR011989">
    <property type="entry name" value="ARM-like"/>
</dbReference>
<feature type="region of interest" description="Disordered" evidence="1">
    <location>
        <begin position="592"/>
        <end position="695"/>
    </location>
</feature>
<feature type="compositionally biased region" description="Basic and acidic residues" evidence="1">
    <location>
        <begin position="633"/>
        <end position="647"/>
    </location>
</feature>
<feature type="domain" description="BTB" evidence="2">
    <location>
        <begin position="1089"/>
        <end position="1157"/>
    </location>
</feature>
<feature type="compositionally biased region" description="Polar residues" evidence="1">
    <location>
        <begin position="594"/>
        <end position="604"/>
    </location>
</feature>
<dbReference type="InterPro" id="IPR055445">
    <property type="entry name" value="ARM_ARMC5"/>
</dbReference>
<dbReference type="SUPFAM" id="SSF54695">
    <property type="entry name" value="POZ domain"/>
    <property type="match status" value="1"/>
</dbReference>
<dbReference type="EMBL" id="JAHLQT010006356">
    <property type="protein sequence ID" value="KAG7174936.1"/>
    <property type="molecule type" value="Genomic_DNA"/>
</dbReference>
<accession>A0A8J5N729</accession>